<organism evidence="2">
    <name type="scientific">Zea mays</name>
    <name type="common">Maize</name>
    <dbReference type="NCBI Taxonomy" id="4577"/>
    <lineage>
        <taxon>Eukaryota</taxon>
        <taxon>Viridiplantae</taxon>
        <taxon>Streptophyta</taxon>
        <taxon>Embryophyta</taxon>
        <taxon>Tracheophyta</taxon>
        <taxon>Spermatophyta</taxon>
        <taxon>Magnoliopsida</taxon>
        <taxon>Liliopsida</taxon>
        <taxon>Poales</taxon>
        <taxon>Poaceae</taxon>
        <taxon>PACMAD clade</taxon>
        <taxon>Panicoideae</taxon>
        <taxon>Andropogonodae</taxon>
        <taxon>Andropogoneae</taxon>
        <taxon>Tripsacinae</taxon>
        <taxon>Zea</taxon>
    </lineage>
</organism>
<dbReference type="EMBL" id="CM000785">
    <property type="protein sequence ID" value="AQL05540.1"/>
    <property type="molecule type" value="Genomic_DNA"/>
</dbReference>
<reference evidence="2" key="1">
    <citation type="submission" date="2015-12" db="EMBL/GenBank/DDBJ databases">
        <title>Update maize B73 reference genome by single molecule sequencing technologies.</title>
        <authorList>
            <consortium name="Maize Genome Sequencing Project"/>
            <person name="Ware D."/>
        </authorList>
    </citation>
    <scope>NUCLEOTIDE SEQUENCE</scope>
    <source>
        <tissue evidence="2">Seedling</tissue>
    </source>
</reference>
<accession>A0A1D6P6R0</accession>
<dbReference type="AlphaFoldDB" id="A0A1D6P6R0"/>
<evidence type="ECO:0000256" key="1">
    <source>
        <dbReference type="SAM" id="MobiDB-lite"/>
    </source>
</evidence>
<gene>
    <name evidence="2" type="ORF">ZEAMMB73_Zm00001d047072</name>
</gene>
<evidence type="ECO:0000313" key="2">
    <source>
        <dbReference type="EMBL" id="AQL05540.1"/>
    </source>
</evidence>
<proteinExistence type="predicted"/>
<feature type="compositionally biased region" description="Low complexity" evidence="1">
    <location>
        <begin position="44"/>
        <end position="110"/>
    </location>
</feature>
<name>A0A1D6P6R0_MAIZE</name>
<protein>
    <submittedName>
        <fullName evidence="2">Evolutionarily conserved C-terminal region 10</fullName>
    </submittedName>
</protein>
<feature type="region of interest" description="Disordered" evidence="1">
    <location>
        <begin position="1"/>
        <end position="110"/>
    </location>
</feature>
<sequence length="143" mass="15319">MRPTSPGRSASTTCPRRPCTHRSSAWHTRASRAPTARRPPPRPTRAAMPSPATSSRWPSRPSSSGSLTAPCSPWRTPLAAESTATTTSSSGTASTSSGRSSSPSTTASSRLWRVWRPWRDGLRPLPRVAGCCNGVQTQNHSMH</sequence>
<feature type="compositionally biased region" description="Polar residues" evidence="1">
    <location>
        <begin position="1"/>
        <end position="14"/>
    </location>
</feature>